<dbReference type="InterPro" id="IPR014748">
    <property type="entry name" value="Enoyl-CoA_hydra_C"/>
</dbReference>
<dbReference type="GO" id="GO:0016829">
    <property type="term" value="F:lyase activity"/>
    <property type="evidence" value="ECO:0007669"/>
    <property type="project" value="UniProtKB-KW"/>
</dbReference>
<accession>A0A4V2RX50</accession>
<evidence type="ECO:0000313" key="3">
    <source>
        <dbReference type="EMBL" id="TCO11785.1"/>
    </source>
</evidence>
<dbReference type="SUPFAM" id="SSF52096">
    <property type="entry name" value="ClpP/crotonase"/>
    <property type="match status" value="1"/>
</dbReference>
<organism evidence="3 4">
    <name type="scientific">Camelimonas lactis</name>
    <dbReference type="NCBI Taxonomy" id="659006"/>
    <lineage>
        <taxon>Bacteria</taxon>
        <taxon>Pseudomonadati</taxon>
        <taxon>Pseudomonadota</taxon>
        <taxon>Alphaproteobacteria</taxon>
        <taxon>Hyphomicrobiales</taxon>
        <taxon>Chelatococcaceae</taxon>
        <taxon>Camelimonas</taxon>
    </lineage>
</organism>
<evidence type="ECO:0000313" key="4">
    <source>
        <dbReference type="Proteomes" id="UP000294881"/>
    </source>
</evidence>
<comment type="caution">
    <text evidence="3">The sequence shown here is derived from an EMBL/GenBank/DDBJ whole genome shotgun (WGS) entry which is preliminary data.</text>
</comment>
<comment type="similarity">
    <text evidence="1">Belongs to the enoyl-CoA hydratase/isomerase family.</text>
</comment>
<dbReference type="CDD" id="cd06558">
    <property type="entry name" value="crotonase-like"/>
    <property type="match status" value="1"/>
</dbReference>
<keyword evidence="4" id="KW-1185">Reference proteome</keyword>
<dbReference type="OrthoDB" id="9810797at2"/>
<name>A0A4V2RX50_9HYPH</name>
<dbReference type="GO" id="GO:0006635">
    <property type="term" value="P:fatty acid beta-oxidation"/>
    <property type="evidence" value="ECO:0007669"/>
    <property type="project" value="TreeGrafter"/>
</dbReference>
<dbReference type="InterPro" id="IPR029045">
    <property type="entry name" value="ClpP/crotonase-like_dom_sf"/>
</dbReference>
<dbReference type="Gene3D" id="3.90.226.10">
    <property type="entry name" value="2-enoyl-CoA Hydratase, Chain A, domain 1"/>
    <property type="match status" value="1"/>
</dbReference>
<dbReference type="EMBL" id="SLWL01000011">
    <property type="protein sequence ID" value="TCO11785.1"/>
    <property type="molecule type" value="Genomic_DNA"/>
</dbReference>
<sequence>MTSAPIAPDAFLHLLYEVKDHVAVITINRPERHNALNRRAYDEVRAAFLAASADDDVRCVVVTGADPAFCSGEDVKEMMTGEKPAAPALSVQARRPPTPAAMAALECSVPVIAAVNGAAVGWGMELALYADIRIASEKAKFAELFIRRGLICDVGGLLRLPAIVGPEMAARLLYTGDVITAEEAARIRLVSEVAPHGELMPRAMALAARIAANPPLALRYMKEGLRRAHGGDPVDVGGWAIDVIYRLFATEDHREGVRSFLEKREPVFTGR</sequence>
<protein>
    <submittedName>
        <fullName evidence="3">Enoyl-CoA hydratase/carnithine racemase</fullName>
    </submittedName>
</protein>
<evidence type="ECO:0000256" key="2">
    <source>
        <dbReference type="ARBA" id="ARBA00023239"/>
    </source>
</evidence>
<dbReference type="Proteomes" id="UP000294881">
    <property type="component" value="Unassembled WGS sequence"/>
</dbReference>
<reference evidence="3 4" key="1">
    <citation type="submission" date="2019-03" db="EMBL/GenBank/DDBJ databases">
        <title>Genomic Encyclopedia of Type Strains, Phase IV (KMG-IV): sequencing the most valuable type-strain genomes for metagenomic binning, comparative biology and taxonomic classification.</title>
        <authorList>
            <person name="Goeker M."/>
        </authorList>
    </citation>
    <scope>NUCLEOTIDE SEQUENCE [LARGE SCALE GENOMIC DNA]</scope>
    <source>
        <strain evidence="3 4">DSM 22958</strain>
    </source>
</reference>
<dbReference type="AlphaFoldDB" id="A0A4V2RX50"/>
<proteinExistence type="inferred from homology"/>
<dbReference type="Gene3D" id="1.10.12.10">
    <property type="entry name" value="Lyase 2-enoyl-coa Hydratase, Chain A, domain 2"/>
    <property type="match status" value="1"/>
</dbReference>
<dbReference type="RefSeq" id="WP_132008469.1">
    <property type="nucleotide sequence ID" value="NZ_JBHUNN010000002.1"/>
</dbReference>
<keyword evidence="2" id="KW-0456">Lyase</keyword>
<dbReference type="PANTHER" id="PTHR11941:SF54">
    <property type="entry name" value="ENOYL-COA HYDRATASE, MITOCHONDRIAL"/>
    <property type="match status" value="1"/>
</dbReference>
<dbReference type="InterPro" id="IPR001753">
    <property type="entry name" value="Enoyl-CoA_hydra/iso"/>
</dbReference>
<dbReference type="Pfam" id="PF00378">
    <property type="entry name" value="ECH_1"/>
    <property type="match status" value="1"/>
</dbReference>
<dbReference type="PANTHER" id="PTHR11941">
    <property type="entry name" value="ENOYL-COA HYDRATASE-RELATED"/>
    <property type="match status" value="1"/>
</dbReference>
<gene>
    <name evidence="3" type="ORF">EV666_11160</name>
</gene>
<evidence type="ECO:0000256" key="1">
    <source>
        <dbReference type="ARBA" id="ARBA00005254"/>
    </source>
</evidence>